<dbReference type="Pfam" id="PF11500">
    <property type="entry name" value="Cut12"/>
    <property type="match status" value="1"/>
</dbReference>
<feature type="compositionally biased region" description="Acidic residues" evidence="4">
    <location>
        <begin position="137"/>
        <end position="150"/>
    </location>
</feature>
<dbReference type="RefSeq" id="XP_036538103.1">
    <property type="nucleotide sequence ID" value="XM_036684580.1"/>
</dbReference>
<evidence type="ECO:0000259" key="5">
    <source>
        <dbReference type="Pfam" id="PF11500"/>
    </source>
</evidence>
<gene>
    <name evidence="6" type="ORF">FSUBG_6388</name>
</gene>
<feature type="compositionally biased region" description="Basic and acidic residues" evidence="4">
    <location>
        <begin position="365"/>
        <end position="379"/>
    </location>
</feature>
<dbReference type="PANTHER" id="PTHR33620:SF1">
    <property type="entry name" value="UREASE ACCESSORY PROTEIN F"/>
    <property type="match status" value="1"/>
</dbReference>
<feature type="region of interest" description="Disordered" evidence="4">
    <location>
        <begin position="44"/>
        <end position="150"/>
    </location>
</feature>
<dbReference type="HAMAP" id="MF_01385">
    <property type="entry name" value="UreF"/>
    <property type="match status" value="1"/>
</dbReference>
<dbReference type="Gene3D" id="1.10.4190.10">
    <property type="entry name" value="Urease accessory protein UreF"/>
    <property type="match status" value="1"/>
</dbReference>
<keyword evidence="2" id="KW-0143">Chaperone</keyword>
<feature type="compositionally biased region" description="Basic and acidic residues" evidence="4">
    <location>
        <begin position="344"/>
        <end position="356"/>
    </location>
</feature>
<comment type="similarity">
    <text evidence="3">Belongs to the UreF family.</text>
</comment>
<dbReference type="AlphaFoldDB" id="A0A8H5PY49"/>
<dbReference type="InterPro" id="IPR021589">
    <property type="entry name" value="Cut12"/>
</dbReference>
<evidence type="ECO:0000313" key="7">
    <source>
        <dbReference type="Proteomes" id="UP000547976"/>
    </source>
</evidence>
<dbReference type="GeneID" id="59319298"/>
<organism evidence="6 7">
    <name type="scientific">Gibberella subglutinans</name>
    <name type="common">Fusarium subglutinans</name>
    <dbReference type="NCBI Taxonomy" id="42677"/>
    <lineage>
        <taxon>Eukaryota</taxon>
        <taxon>Fungi</taxon>
        <taxon>Dikarya</taxon>
        <taxon>Ascomycota</taxon>
        <taxon>Pezizomycotina</taxon>
        <taxon>Sordariomycetes</taxon>
        <taxon>Hypocreomycetidae</taxon>
        <taxon>Hypocreales</taxon>
        <taxon>Nectriaceae</taxon>
        <taxon>Fusarium</taxon>
        <taxon>Fusarium fujikuroi species complex</taxon>
    </lineage>
</organism>
<sequence>MLGWMLRRGENAPEPVNDGDTTQIDQPDTPAPVFAARAFKSALFGTPARPTNRNTRAVAKDRNDKTAQMSRTPPRPQGILLTPGTGTTRRKRVSFGQDVKKNNNLCKEPETRQRTRLNDALEKASKSVNQNNTSQQDQDDSSDEWEEADDEDYCTHDITVDLNEPHSQSGRYWKEEFEKYHEDAKAEMEKLLKYKQLAKSYAKQKDAEAIELAVKLKEEQQKVIEMERQIAEGASKIASKRVDKSDEVSSELLSTLTKQTALAVQYRTRVQELEDQLEEFLREREDDADADADPKDRKRRQATSPRTQKTLIETQRELRRARMQVKEVGELREQISSLKSQLRTAEKRATKAEAMNETKTTQGKPENESVREGSRAQELRAQLREAREENKKKDEELRQLKQEFEAYRNETQAHNADTNGVLERAHTKIAELKKEIRILKAGDNDAPEQNDNATRPKSWHVQTDAGRLADEPSKPRNIGVDDSTKNRRHNMERRSFDLTELGNDTMELKATDPNVPSLRQKFHQDAVPKVTRLDIGTSKPVSSSLGDKPDIGRPRWQPFVPRSPRNRAYLGEEITKRIENGGATPGRPGLEDIAAPDLPALAKSIARSKRIASAEKPVERIDLLHDHYARVGGPDPNNNAVMANAPKSVLPPERRAAAIARIEQRMAEKKRARGRKAYDKENAPNTANVIQDEIHELEKRLQDAKARLNKVLPSPPVSTATEPHLPSTTHFLLLLSDSALPLGSFAFSSGLESYLAHEPRASASFASFLPSSLSSFAATTLPFVLAAHRNPESLPQLDDQLDAAIICTVGRRASVAQGRALLGIWERSFRASCPDVDGQPLREFAVLLRRESQKEVPLVSAHLAPLFGAICALVGLGLRQTAYVFMLSHVKALISAAVRASVFGPYQAQKVLAGQQVQRMIDDMIDREWNTPVDEAGQTVPHMDLWIGRHETLYSRIFNS</sequence>
<reference evidence="6 7" key="1">
    <citation type="submission" date="2020-05" db="EMBL/GenBank/DDBJ databases">
        <title>Identification and distribution of gene clusters putatively required for synthesis of sphingolipid metabolism inhibitors in phylogenetically diverse species of the filamentous fungus Fusarium.</title>
        <authorList>
            <person name="Kim H.-S."/>
            <person name="Busman M."/>
            <person name="Brown D.W."/>
            <person name="Divon H."/>
            <person name="Uhlig S."/>
            <person name="Proctor R.H."/>
        </authorList>
    </citation>
    <scope>NUCLEOTIDE SEQUENCE [LARGE SCALE GENOMIC DNA]</scope>
    <source>
        <strain evidence="6 7">NRRL 66333</strain>
    </source>
</reference>
<dbReference type="Pfam" id="PF01730">
    <property type="entry name" value="UreF"/>
    <property type="match status" value="1"/>
</dbReference>
<keyword evidence="7" id="KW-1185">Reference proteome</keyword>
<feature type="compositionally biased region" description="Polar residues" evidence="4">
    <location>
        <begin position="334"/>
        <end position="343"/>
    </location>
</feature>
<proteinExistence type="inferred from homology"/>
<evidence type="ECO:0000256" key="2">
    <source>
        <dbReference type="ARBA" id="ARBA00023186"/>
    </source>
</evidence>
<feature type="region of interest" description="Disordered" evidence="4">
    <location>
        <begin position="1"/>
        <end position="29"/>
    </location>
</feature>
<protein>
    <recommendedName>
        <fullName evidence="5">Spindle pole body-associated protein cut12 domain-containing protein</fullName>
    </recommendedName>
</protein>
<evidence type="ECO:0000256" key="4">
    <source>
        <dbReference type="SAM" id="MobiDB-lite"/>
    </source>
</evidence>
<feature type="compositionally biased region" description="Polar residues" evidence="4">
    <location>
        <begin position="302"/>
        <end position="311"/>
    </location>
</feature>
<dbReference type="Proteomes" id="UP000547976">
    <property type="component" value="Unassembled WGS sequence"/>
</dbReference>
<feature type="region of interest" description="Disordered" evidence="4">
    <location>
        <begin position="442"/>
        <end position="495"/>
    </location>
</feature>
<dbReference type="OrthoDB" id="5383703at2759"/>
<accession>A0A8H5PY49</accession>
<evidence type="ECO:0000313" key="6">
    <source>
        <dbReference type="EMBL" id="KAF5605785.1"/>
    </source>
</evidence>
<dbReference type="EMBL" id="JAAOAV010000066">
    <property type="protein sequence ID" value="KAF5605785.1"/>
    <property type="molecule type" value="Genomic_DNA"/>
</dbReference>
<dbReference type="GO" id="GO:0016151">
    <property type="term" value="F:nickel cation binding"/>
    <property type="evidence" value="ECO:0007669"/>
    <property type="project" value="InterPro"/>
</dbReference>
<keyword evidence="1" id="KW-0996">Nickel insertion</keyword>
<comment type="caution">
    <text evidence="6">The sequence shown here is derived from an EMBL/GenBank/DDBJ whole genome shotgun (WGS) entry which is preliminary data.</text>
</comment>
<feature type="region of interest" description="Disordered" evidence="4">
    <location>
        <begin position="282"/>
        <end position="311"/>
    </location>
</feature>
<name>A0A8H5PY49_GIBSU</name>
<dbReference type="PANTHER" id="PTHR33620">
    <property type="entry name" value="UREASE ACCESSORY PROTEIN F"/>
    <property type="match status" value="1"/>
</dbReference>
<dbReference type="InterPro" id="IPR038277">
    <property type="entry name" value="UreF_sf"/>
</dbReference>
<feature type="region of interest" description="Disordered" evidence="4">
    <location>
        <begin position="537"/>
        <end position="563"/>
    </location>
</feature>
<feature type="region of interest" description="Disordered" evidence="4">
    <location>
        <begin position="329"/>
        <end position="379"/>
    </location>
</feature>
<evidence type="ECO:0000256" key="3">
    <source>
        <dbReference type="ARBA" id="ARBA00046339"/>
    </source>
</evidence>
<feature type="domain" description="Spindle pole body-associated protein cut12" evidence="5">
    <location>
        <begin position="111"/>
        <end position="245"/>
    </location>
</feature>
<evidence type="ECO:0000256" key="1">
    <source>
        <dbReference type="ARBA" id="ARBA00022988"/>
    </source>
</evidence>
<feature type="compositionally biased region" description="Basic and acidic residues" evidence="4">
    <location>
        <begin position="107"/>
        <end position="125"/>
    </location>
</feature>
<dbReference type="InterPro" id="IPR002639">
    <property type="entry name" value="UreF"/>
</dbReference>